<evidence type="ECO:0000256" key="8">
    <source>
        <dbReference type="ARBA" id="ARBA00051882"/>
    </source>
</evidence>
<evidence type="ECO:0000313" key="13">
    <source>
        <dbReference type="EMBL" id="SUU37665.1"/>
    </source>
</evidence>
<dbReference type="EMBL" id="UFSB01000001">
    <property type="protein sequence ID" value="SUU37665.1"/>
    <property type="molecule type" value="Genomic_DNA"/>
</dbReference>
<dbReference type="InterPro" id="IPR015421">
    <property type="entry name" value="PyrdxlP-dep_Trfase_major"/>
</dbReference>
<accession>A0A380VHD0</accession>
<evidence type="ECO:0000259" key="12">
    <source>
        <dbReference type="Pfam" id="PF00155"/>
    </source>
</evidence>
<evidence type="ECO:0000256" key="4">
    <source>
        <dbReference type="ARBA" id="ARBA00022576"/>
    </source>
</evidence>
<dbReference type="InterPro" id="IPR015424">
    <property type="entry name" value="PyrdxlP-dep_Trfase"/>
</dbReference>
<dbReference type="GO" id="GO:0004021">
    <property type="term" value="F:L-alanine:2-oxoglutarate aminotransferase activity"/>
    <property type="evidence" value="ECO:0007669"/>
    <property type="project" value="UniProtKB-EC"/>
</dbReference>
<evidence type="ECO:0000256" key="10">
    <source>
        <dbReference type="ARBA" id="ARBA00060661"/>
    </source>
</evidence>
<evidence type="ECO:0000256" key="11">
    <source>
        <dbReference type="ARBA" id="ARBA00070476"/>
    </source>
</evidence>
<comment type="pathway">
    <text evidence="10">Amino-acid biosynthesis; L-alanine biosynthesis.</text>
</comment>
<dbReference type="CDD" id="cd00609">
    <property type="entry name" value="AAT_like"/>
    <property type="match status" value="1"/>
</dbReference>
<evidence type="ECO:0000256" key="2">
    <source>
        <dbReference type="ARBA" id="ARBA00007441"/>
    </source>
</evidence>
<dbReference type="InterPro" id="IPR004839">
    <property type="entry name" value="Aminotransferase_I/II_large"/>
</dbReference>
<comment type="function">
    <text evidence="9">Involved in the biosynthesis of alanine. Catalyzes the transamination of pyruvate by glutamate, leading to the formation of L-alanine and 2-oxoglutarate. Is also able to catalyze the reverse reaction.</text>
</comment>
<keyword evidence="5 13" id="KW-0808">Transferase</keyword>
<evidence type="ECO:0000256" key="6">
    <source>
        <dbReference type="ARBA" id="ARBA00022898"/>
    </source>
</evidence>
<dbReference type="Pfam" id="PF00155">
    <property type="entry name" value="Aminotran_1_2"/>
    <property type="match status" value="1"/>
</dbReference>
<gene>
    <name evidence="13" type="ORF">NCTC10851_01676</name>
</gene>
<dbReference type="FunFam" id="3.40.640.10:FF:000019">
    <property type="entry name" value="Pyridoxal phosphate-dependent aminotransferase"/>
    <property type="match status" value="1"/>
</dbReference>
<dbReference type="Gene3D" id="3.40.640.10">
    <property type="entry name" value="Type I PLP-dependent aspartate aminotransferase-like (Major domain)"/>
    <property type="match status" value="1"/>
</dbReference>
<feature type="domain" description="Aminotransferase class I/classII large" evidence="12">
    <location>
        <begin position="36"/>
        <end position="382"/>
    </location>
</feature>
<comment type="similarity">
    <text evidence="2">Belongs to the class-I pyridoxal-phosphate-dependent aminotransferase family.</text>
</comment>
<dbReference type="Proteomes" id="UP000254507">
    <property type="component" value="Unassembled WGS sequence"/>
</dbReference>
<evidence type="ECO:0000256" key="9">
    <source>
        <dbReference type="ARBA" id="ARBA00057611"/>
    </source>
</evidence>
<sequence>MIRVFPKSDKLEHVCYDIRGPVHKEALRLEEEGNKILKLNIGNPAPFGFEAPDEILVDILRNLPSAQGYCDSKGLYSARKAIVQYYQSKNILGATVNDVYIGNGVSELIMMSMQALLNDGDEVLIPMPDYPLWTAAATLAGGKAVHYLCDEQADWFPAIEDIKSKVTARTKAIVIINPNNPTGAVYNKAVLLEIVEIARQHGLIVFADEIYDKILYDDAVHHHIAALAPDLLTVTFNGLSKAYRVAGFRQGWMILNGPKKAAKGYIEGLDMLASMRLCANHPMQHAIQTALGGYQSINEFILPGGRLLEQRNKAYELVNQIPGVSCTKPMGALYMFPKIDIKKFNIYDDEKMVLDLLRQEKVLLVHGRGFNWQAPDHFRIVTLPYVHQIEDALGKFANFLQHYHQ</sequence>
<keyword evidence="6" id="KW-0663">Pyridoxal phosphate</keyword>
<evidence type="ECO:0000256" key="5">
    <source>
        <dbReference type="ARBA" id="ARBA00022679"/>
    </source>
</evidence>
<keyword evidence="4 13" id="KW-0032">Aminotransferase</keyword>
<evidence type="ECO:0000313" key="14">
    <source>
        <dbReference type="Proteomes" id="UP000254507"/>
    </source>
</evidence>
<proteinExistence type="inferred from homology"/>
<reference evidence="13 14" key="1">
    <citation type="submission" date="2018-06" db="EMBL/GenBank/DDBJ databases">
        <authorList>
            <consortium name="Pathogen Informatics"/>
            <person name="Doyle S."/>
        </authorList>
    </citation>
    <scope>NUCLEOTIDE SEQUENCE [LARGE SCALE GENOMIC DNA]</scope>
    <source>
        <strain evidence="13 14">NCTC10851</strain>
    </source>
</reference>
<protein>
    <recommendedName>
        <fullName evidence="11">Glutamate-pyruvate aminotransferase AlaA</fullName>
        <ecNumber evidence="7">2.6.1.2</ecNumber>
    </recommendedName>
</protein>
<comment type="cofactor">
    <cofactor evidence="1">
        <name>pyridoxal 5'-phosphate</name>
        <dbReference type="ChEBI" id="CHEBI:597326"/>
    </cofactor>
</comment>
<dbReference type="AlphaFoldDB" id="A0A380VHD0"/>
<comment type="subunit">
    <text evidence="3">Homodimer.</text>
</comment>
<organism evidence="13 14">
    <name type="scientific">Actinobacillus seminis</name>
    <dbReference type="NCBI Taxonomy" id="722"/>
    <lineage>
        <taxon>Bacteria</taxon>
        <taxon>Pseudomonadati</taxon>
        <taxon>Pseudomonadota</taxon>
        <taxon>Gammaproteobacteria</taxon>
        <taxon>Pasteurellales</taxon>
        <taxon>Pasteurellaceae</taxon>
        <taxon>Actinobacillus</taxon>
    </lineage>
</organism>
<evidence type="ECO:0000256" key="1">
    <source>
        <dbReference type="ARBA" id="ARBA00001933"/>
    </source>
</evidence>
<dbReference type="GO" id="GO:0030170">
    <property type="term" value="F:pyridoxal phosphate binding"/>
    <property type="evidence" value="ECO:0007669"/>
    <property type="project" value="InterPro"/>
</dbReference>
<evidence type="ECO:0000256" key="3">
    <source>
        <dbReference type="ARBA" id="ARBA00011738"/>
    </source>
</evidence>
<dbReference type="InterPro" id="IPR051926">
    <property type="entry name" value="Ala_Aminotransferase"/>
</dbReference>
<dbReference type="SUPFAM" id="SSF53383">
    <property type="entry name" value="PLP-dependent transferases"/>
    <property type="match status" value="1"/>
</dbReference>
<dbReference type="PANTHER" id="PTHR43488">
    <property type="entry name" value="GLUTAMATE-PYRUVATE AMINOTRANSFERASE ALAA"/>
    <property type="match status" value="1"/>
</dbReference>
<name>A0A380VHD0_9PAST</name>
<evidence type="ECO:0000256" key="7">
    <source>
        <dbReference type="ARBA" id="ARBA00026106"/>
    </source>
</evidence>
<dbReference type="PANTHER" id="PTHR43488:SF2">
    <property type="entry name" value="GLUTAMATE-PYRUVATE AMINOTRANSFERASE ALAA"/>
    <property type="match status" value="1"/>
</dbReference>
<dbReference type="EC" id="2.6.1.2" evidence="7"/>
<dbReference type="Gene3D" id="3.90.1150.10">
    <property type="entry name" value="Aspartate Aminotransferase, domain 1"/>
    <property type="match status" value="1"/>
</dbReference>
<comment type="catalytic activity">
    <reaction evidence="8">
        <text>L-alanine + 2-oxoglutarate = pyruvate + L-glutamate</text>
        <dbReference type="Rhea" id="RHEA:19453"/>
        <dbReference type="ChEBI" id="CHEBI:15361"/>
        <dbReference type="ChEBI" id="CHEBI:16810"/>
        <dbReference type="ChEBI" id="CHEBI:29985"/>
        <dbReference type="ChEBI" id="CHEBI:57972"/>
        <dbReference type="EC" id="2.6.1.2"/>
    </reaction>
    <physiologicalReaction direction="right-to-left" evidence="8">
        <dbReference type="Rhea" id="RHEA:19455"/>
    </physiologicalReaction>
</comment>
<dbReference type="InterPro" id="IPR015422">
    <property type="entry name" value="PyrdxlP-dep_Trfase_small"/>
</dbReference>